<gene>
    <name evidence="3" type="ORF">A2W14_01880</name>
</gene>
<evidence type="ECO:0000256" key="1">
    <source>
        <dbReference type="SAM" id="MobiDB-lite"/>
    </source>
</evidence>
<accession>A0A1F5YPW0</accession>
<comment type="caution">
    <text evidence="3">The sequence shown here is derived from an EMBL/GenBank/DDBJ whole genome shotgun (WGS) entry which is preliminary data.</text>
</comment>
<feature type="region of interest" description="Disordered" evidence="1">
    <location>
        <begin position="1"/>
        <end position="32"/>
    </location>
</feature>
<reference evidence="3 4" key="1">
    <citation type="journal article" date="2016" name="Nat. Commun.">
        <title>Thousands of microbial genomes shed light on interconnected biogeochemical processes in an aquifer system.</title>
        <authorList>
            <person name="Anantharaman K."/>
            <person name="Brown C.T."/>
            <person name="Hug L.A."/>
            <person name="Sharon I."/>
            <person name="Castelle C.J."/>
            <person name="Probst A.J."/>
            <person name="Thomas B.C."/>
            <person name="Singh A."/>
            <person name="Wilkins M.J."/>
            <person name="Karaoz U."/>
            <person name="Brodie E.L."/>
            <person name="Williams K.H."/>
            <person name="Hubbard S.S."/>
            <person name="Banfield J.F."/>
        </authorList>
    </citation>
    <scope>NUCLEOTIDE SEQUENCE [LARGE SCALE GENOMIC DNA]</scope>
</reference>
<evidence type="ECO:0000256" key="2">
    <source>
        <dbReference type="SAM" id="Phobius"/>
    </source>
</evidence>
<name>A0A1F5YPW0_9BACT</name>
<evidence type="ECO:0000313" key="3">
    <source>
        <dbReference type="EMBL" id="OGG02103.1"/>
    </source>
</evidence>
<organism evidence="3 4">
    <name type="scientific">Candidatus Gottesmanbacteria bacterium RBG_16_37_8</name>
    <dbReference type="NCBI Taxonomy" id="1798371"/>
    <lineage>
        <taxon>Bacteria</taxon>
        <taxon>Candidatus Gottesmaniibacteriota</taxon>
    </lineage>
</organism>
<dbReference type="EMBL" id="MFJA01000076">
    <property type="protein sequence ID" value="OGG02103.1"/>
    <property type="molecule type" value="Genomic_DNA"/>
</dbReference>
<evidence type="ECO:0000313" key="4">
    <source>
        <dbReference type="Proteomes" id="UP000176665"/>
    </source>
</evidence>
<proteinExistence type="predicted"/>
<keyword evidence="2" id="KW-0472">Membrane</keyword>
<feature type="transmembrane region" description="Helical" evidence="2">
    <location>
        <begin position="440"/>
        <end position="461"/>
    </location>
</feature>
<protein>
    <submittedName>
        <fullName evidence="3">Uncharacterized protein</fullName>
    </submittedName>
</protein>
<feature type="compositionally biased region" description="Basic and acidic residues" evidence="1">
    <location>
        <begin position="348"/>
        <end position="363"/>
    </location>
</feature>
<feature type="region of interest" description="Disordered" evidence="1">
    <location>
        <begin position="341"/>
        <end position="380"/>
    </location>
</feature>
<keyword evidence="2" id="KW-1133">Transmembrane helix</keyword>
<keyword evidence="2" id="KW-0812">Transmembrane</keyword>
<dbReference type="AlphaFoldDB" id="A0A1F5YPW0"/>
<sequence length="555" mass="61892">MHSAPDQENEKEELNPEKESQQQQSDFFSEEVPEGEMATSWAAWAAYFIGKPLKNREDILLALKHVNHANFEHELLKVRDPVKFQMLTRDFQISLKEIEKQRKSKKGQKRGYAQVGMGPFKRYKEQIVFDAFDRKEQAFKLATAVQNKINTDEYKLKIAKTSEVFGLNEENTTKLRKNAAEWQKENPGTHIDQYFHSFGQRFHLEQQLISDRKLNVREKNRAIKKLAKKQNKQLAETSKTLFSELDKARVEVLHSNREQIITAQAEIKQLLDPSKAVVTDESLKQIINRTLHPEKVGETTTITPTPIFTAESTTVAPAAPIQTTETITPTFEFETTTTAIPQTTAETHPVEPNREPTIGKKDGGPPPPSGGGGRMPSLRMPSLSNITSRFNFGGLSNIGSLFSRLGNLSNIGGSFISKGLLKLGGKLGLGKLALKAGLQATLGAATAGIYTAASIIAGLFGIDLDKIALWGAIIAVGVPVGLLLIMLMSSRSSNQFGAGPENAYPVTLNNENKNNYSWNSFERNILGVEIKKTFSWDEFEEKYLTVKREFLSLEK</sequence>
<feature type="transmembrane region" description="Helical" evidence="2">
    <location>
        <begin position="467"/>
        <end position="487"/>
    </location>
</feature>
<dbReference type="Proteomes" id="UP000176665">
    <property type="component" value="Unassembled WGS sequence"/>
</dbReference>